<sequence length="269" mass="29650">MQKTHCRVPPEPSVRARARNFGIGLSVRLKKLFTNFAILDSDKNPSIVVVGFFYNFLHARDYCDSSHLLLYVSNVFFGPLELQSDVVEELEGALVGEVKHPRVVHGMNSSMNSTRVPNVPLHSYNYPLSNVSCDRFLGLRSIARTTLVCLGEQHNTIMSVDSFPRDATIDKGTPEMCREPREPLLHALVIYEGQARAGTGKQRLNIQTEVARTRPAGRGGVTRAHLGCPRSGGGRRPPARRPPGNGWSNLKLDLSPENHGDDAGSTLIC</sequence>
<evidence type="ECO:0000256" key="1">
    <source>
        <dbReference type="SAM" id="MobiDB-lite"/>
    </source>
</evidence>
<dbReference type="Proteomes" id="UP000299102">
    <property type="component" value="Unassembled WGS sequence"/>
</dbReference>
<accession>A0A4C1TLB3</accession>
<feature type="region of interest" description="Disordered" evidence="1">
    <location>
        <begin position="215"/>
        <end position="269"/>
    </location>
</feature>
<name>A0A4C1TLB3_EUMVA</name>
<comment type="caution">
    <text evidence="2">The sequence shown here is derived from an EMBL/GenBank/DDBJ whole genome shotgun (WGS) entry which is preliminary data.</text>
</comment>
<reference evidence="2 3" key="1">
    <citation type="journal article" date="2019" name="Commun. Biol.">
        <title>The bagworm genome reveals a unique fibroin gene that provides high tensile strength.</title>
        <authorList>
            <person name="Kono N."/>
            <person name="Nakamura H."/>
            <person name="Ohtoshi R."/>
            <person name="Tomita M."/>
            <person name="Numata K."/>
            <person name="Arakawa K."/>
        </authorList>
    </citation>
    <scope>NUCLEOTIDE SEQUENCE [LARGE SCALE GENOMIC DNA]</scope>
</reference>
<keyword evidence="3" id="KW-1185">Reference proteome</keyword>
<evidence type="ECO:0000313" key="2">
    <source>
        <dbReference type="EMBL" id="GBP15369.1"/>
    </source>
</evidence>
<organism evidence="2 3">
    <name type="scientific">Eumeta variegata</name>
    <name type="common">Bagworm moth</name>
    <name type="synonym">Eumeta japonica</name>
    <dbReference type="NCBI Taxonomy" id="151549"/>
    <lineage>
        <taxon>Eukaryota</taxon>
        <taxon>Metazoa</taxon>
        <taxon>Ecdysozoa</taxon>
        <taxon>Arthropoda</taxon>
        <taxon>Hexapoda</taxon>
        <taxon>Insecta</taxon>
        <taxon>Pterygota</taxon>
        <taxon>Neoptera</taxon>
        <taxon>Endopterygota</taxon>
        <taxon>Lepidoptera</taxon>
        <taxon>Glossata</taxon>
        <taxon>Ditrysia</taxon>
        <taxon>Tineoidea</taxon>
        <taxon>Psychidae</taxon>
        <taxon>Oiketicinae</taxon>
        <taxon>Eumeta</taxon>
    </lineage>
</organism>
<dbReference type="EMBL" id="BGZK01000071">
    <property type="protein sequence ID" value="GBP15369.1"/>
    <property type="molecule type" value="Genomic_DNA"/>
</dbReference>
<dbReference type="AlphaFoldDB" id="A0A4C1TLB3"/>
<proteinExistence type="predicted"/>
<evidence type="ECO:0000313" key="3">
    <source>
        <dbReference type="Proteomes" id="UP000299102"/>
    </source>
</evidence>
<protein>
    <submittedName>
        <fullName evidence="2">Uncharacterized protein</fullName>
    </submittedName>
</protein>
<gene>
    <name evidence="2" type="ORF">EVAR_80547_1</name>
</gene>